<evidence type="ECO:0000256" key="1">
    <source>
        <dbReference type="SAM" id="MobiDB-lite"/>
    </source>
</evidence>
<evidence type="ECO:0000313" key="2">
    <source>
        <dbReference type="EMBL" id="SMA49582.1"/>
    </source>
</evidence>
<feature type="region of interest" description="Disordered" evidence="1">
    <location>
        <begin position="413"/>
        <end position="432"/>
    </location>
</feature>
<evidence type="ECO:0000313" key="3">
    <source>
        <dbReference type="Proteomes" id="UP000196573"/>
    </source>
</evidence>
<gene>
    <name evidence="2" type="ORF">EHSB41UT_03368</name>
</gene>
<name>A0A1X7AMS4_9GAMM</name>
<dbReference type="AlphaFoldDB" id="A0A1X7AMS4"/>
<dbReference type="RefSeq" id="WP_087112000.1">
    <property type="nucleotide sequence ID" value="NZ_CBCSCN010000010.1"/>
</dbReference>
<dbReference type="EMBL" id="FWPT01000008">
    <property type="protein sequence ID" value="SMA49582.1"/>
    <property type="molecule type" value="Genomic_DNA"/>
</dbReference>
<organism evidence="2 3">
    <name type="scientific">Parendozoicomonas haliclonae</name>
    <dbReference type="NCBI Taxonomy" id="1960125"/>
    <lineage>
        <taxon>Bacteria</taxon>
        <taxon>Pseudomonadati</taxon>
        <taxon>Pseudomonadota</taxon>
        <taxon>Gammaproteobacteria</taxon>
        <taxon>Oceanospirillales</taxon>
        <taxon>Endozoicomonadaceae</taxon>
        <taxon>Parendozoicomonas</taxon>
    </lineage>
</organism>
<sequence length="432" mass="48246">MINRYTQDCSRKELVKQIEQDIEAIDNADCQLAFCPGTRHLVRRADVTDTDYISGRAALHTLLLSQFGDLANELPQRFSLTQLQRFLGRVREVNPTRYKQTQDKKLPESKKYAVAVSEIDLSDMPVLVQAEVVDFLEAVYALTADKHIDLPGSKHHGKKVSEYRQSMADSIDFPHHPTSQLRDEDDFSRLCGHGTNLYAALLAIAVADCNLIPGAKQQKLFGKPQSGESQGETPLNLKFVSAVSLDTENASFAAPFKYAQRAISVNKKNRDDFARQILKGKKNDVLIRVYEQLSQVPVVIIGLGESRIEGRMIKAFANETAFKRVKLQTVAVPNEAIKRLLMELVGGLGVQDPLRVVTLKDLQELEALRERPYQVLELERVLPDDSPVLLGLEGDYLDGTLDLLKAGVEFEDDTCTSSDEDDLTSNSDDSEK</sequence>
<dbReference type="Proteomes" id="UP000196573">
    <property type="component" value="Unassembled WGS sequence"/>
</dbReference>
<accession>A0A1X7AMS4</accession>
<proteinExistence type="predicted"/>
<reference evidence="2 3" key="1">
    <citation type="submission" date="2017-03" db="EMBL/GenBank/DDBJ databases">
        <authorList>
            <person name="Afonso C.L."/>
            <person name="Miller P.J."/>
            <person name="Scott M.A."/>
            <person name="Spackman E."/>
            <person name="Goraichik I."/>
            <person name="Dimitrov K.M."/>
            <person name="Suarez D.L."/>
            <person name="Swayne D.E."/>
        </authorList>
    </citation>
    <scope>NUCLEOTIDE SEQUENCE [LARGE SCALE GENOMIC DNA]</scope>
    <source>
        <strain evidence="2">SB41UT1</strain>
    </source>
</reference>
<protein>
    <submittedName>
        <fullName evidence="2">Uncharacterized protein</fullName>
    </submittedName>
</protein>
<keyword evidence="3" id="KW-1185">Reference proteome</keyword>